<keyword evidence="2" id="KW-1185">Reference proteome</keyword>
<dbReference type="Pfam" id="PF00078">
    <property type="entry name" value="RVT_1"/>
    <property type="match status" value="1"/>
</dbReference>
<evidence type="ECO:0000313" key="1">
    <source>
        <dbReference type="EMBL" id="CAB4031735.1"/>
    </source>
</evidence>
<dbReference type="Proteomes" id="UP001152795">
    <property type="component" value="Unassembled WGS sequence"/>
</dbReference>
<feature type="non-terminal residue" evidence="1">
    <location>
        <position position="1"/>
    </location>
</feature>
<dbReference type="InterPro" id="IPR000477">
    <property type="entry name" value="RT_dom"/>
</dbReference>
<protein>
    <submittedName>
        <fullName evidence="1">Uncharacterized protein</fullName>
    </submittedName>
</protein>
<dbReference type="PANTHER" id="PTHR33332">
    <property type="entry name" value="REVERSE TRANSCRIPTASE DOMAIN-CONTAINING PROTEIN"/>
    <property type="match status" value="1"/>
</dbReference>
<organism evidence="1 2">
    <name type="scientific">Paramuricea clavata</name>
    <name type="common">Red gorgonian</name>
    <name type="synonym">Violescent sea-whip</name>
    <dbReference type="NCBI Taxonomy" id="317549"/>
    <lineage>
        <taxon>Eukaryota</taxon>
        <taxon>Metazoa</taxon>
        <taxon>Cnidaria</taxon>
        <taxon>Anthozoa</taxon>
        <taxon>Octocorallia</taxon>
        <taxon>Malacalcyonacea</taxon>
        <taxon>Plexauridae</taxon>
        <taxon>Paramuricea</taxon>
    </lineage>
</organism>
<comment type="caution">
    <text evidence="1">The sequence shown here is derived from an EMBL/GenBank/DDBJ whole genome shotgun (WGS) entry which is preliminary data.</text>
</comment>
<reference evidence="1" key="1">
    <citation type="submission" date="2020-04" db="EMBL/GenBank/DDBJ databases">
        <authorList>
            <person name="Alioto T."/>
            <person name="Alioto T."/>
            <person name="Gomez Garrido J."/>
        </authorList>
    </citation>
    <scope>NUCLEOTIDE SEQUENCE</scope>
    <source>
        <strain evidence="1">A484AB</strain>
    </source>
</reference>
<dbReference type="OrthoDB" id="8197232at2759"/>
<name>A0A7D9LC07_PARCT</name>
<dbReference type="EMBL" id="CACRXK020017859">
    <property type="protein sequence ID" value="CAB4031735.1"/>
    <property type="molecule type" value="Genomic_DNA"/>
</dbReference>
<proteinExistence type="predicted"/>
<dbReference type="AlphaFoldDB" id="A0A7D9LC07"/>
<evidence type="ECO:0000313" key="2">
    <source>
        <dbReference type="Proteomes" id="UP001152795"/>
    </source>
</evidence>
<sequence>QCQVNGELFTLKYLKYGVPQGSILGPLLFLIHINDLPNCLQHSTARMFADDTKITVSGKSIREAGVAVNADLNNIREWLLSNRLSRHNLVKTEYFLIGSRHNINTLEEQLRVLFSRDESINGVQVTKTLGVKIDQFLSWDNHIDQISKKCLLE</sequence>
<accession>A0A7D9LC07</accession>
<dbReference type="PROSITE" id="PS50878">
    <property type="entry name" value="RT_POL"/>
    <property type="match status" value="1"/>
</dbReference>
<gene>
    <name evidence="1" type="ORF">PACLA_8A057735</name>
</gene>